<dbReference type="SMART" id="SM00240">
    <property type="entry name" value="FHA"/>
    <property type="match status" value="1"/>
</dbReference>
<feature type="region of interest" description="Disordered" evidence="1">
    <location>
        <begin position="140"/>
        <end position="162"/>
    </location>
</feature>
<dbReference type="AlphaFoldDB" id="A0A850Q7P7"/>
<feature type="region of interest" description="Disordered" evidence="1">
    <location>
        <begin position="182"/>
        <end position="201"/>
    </location>
</feature>
<dbReference type="EMBL" id="JABCJE010000002">
    <property type="protein sequence ID" value="NVO23018.1"/>
    <property type="molecule type" value="Genomic_DNA"/>
</dbReference>
<dbReference type="SUPFAM" id="SSF49879">
    <property type="entry name" value="SMAD/FHA domain"/>
    <property type="match status" value="1"/>
</dbReference>
<dbReference type="InterPro" id="IPR000253">
    <property type="entry name" value="FHA_dom"/>
</dbReference>
<name>A0A850Q7P7_9RHOB</name>
<reference evidence="3 4" key="1">
    <citation type="submission" date="2020-04" db="EMBL/GenBank/DDBJ databases">
        <title>Donghicola sp., a member of the Rhodobacteraceae family isolated from mangrove forest in Thailand.</title>
        <authorList>
            <person name="Charoenyingcharoen P."/>
            <person name="Yukphan P."/>
        </authorList>
    </citation>
    <scope>NUCLEOTIDE SEQUENCE [LARGE SCALE GENOMIC DNA]</scope>
    <source>
        <strain evidence="3 4">B5-SW-15</strain>
    </source>
</reference>
<dbReference type="CDD" id="cd00060">
    <property type="entry name" value="FHA"/>
    <property type="match status" value="1"/>
</dbReference>
<dbReference type="RefSeq" id="WP_177157107.1">
    <property type="nucleotide sequence ID" value="NZ_JABCJE010000002.1"/>
</dbReference>
<dbReference type="Pfam" id="PF00498">
    <property type="entry name" value="FHA"/>
    <property type="match status" value="1"/>
</dbReference>
<dbReference type="PANTHER" id="PTHR23308">
    <property type="entry name" value="NUCLEAR INHIBITOR OF PROTEIN PHOSPHATASE-1"/>
    <property type="match status" value="1"/>
</dbReference>
<dbReference type="Gene3D" id="2.60.200.20">
    <property type="match status" value="1"/>
</dbReference>
<dbReference type="Proteomes" id="UP000592216">
    <property type="component" value="Unassembled WGS sequence"/>
</dbReference>
<evidence type="ECO:0000313" key="3">
    <source>
        <dbReference type="EMBL" id="NVO23018.1"/>
    </source>
</evidence>
<dbReference type="InterPro" id="IPR008984">
    <property type="entry name" value="SMAD_FHA_dom_sf"/>
</dbReference>
<evidence type="ECO:0000256" key="1">
    <source>
        <dbReference type="SAM" id="MobiDB-lite"/>
    </source>
</evidence>
<proteinExistence type="predicted"/>
<dbReference type="InterPro" id="IPR050923">
    <property type="entry name" value="Cell_Proc_Reg/RNA_Proc"/>
</dbReference>
<gene>
    <name evidence="3" type="ORF">HJ536_06580</name>
</gene>
<comment type="caution">
    <text evidence="3">The sequence shown here is derived from an EMBL/GenBank/DDBJ whole genome shotgun (WGS) entry which is preliminary data.</text>
</comment>
<accession>A0A850Q7P7</accession>
<feature type="domain" description="FHA" evidence="2">
    <location>
        <begin position="28"/>
        <end position="79"/>
    </location>
</feature>
<evidence type="ECO:0000313" key="4">
    <source>
        <dbReference type="Proteomes" id="UP000592216"/>
    </source>
</evidence>
<organism evidence="3 4">
    <name type="scientific">Donghicola mangrovi</name>
    <dbReference type="NCBI Taxonomy" id="2729614"/>
    <lineage>
        <taxon>Bacteria</taxon>
        <taxon>Pseudomonadati</taxon>
        <taxon>Pseudomonadota</taxon>
        <taxon>Alphaproteobacteria</taxon>
        <taxon>Rhodobacterales</taxon>
        <taxon>Roseobacteraceae</taxon>
        <taxon>Donghicola</taxon>
    </lineage>
</organism>
<evidence type="ECO:0000259" key="2">
    <source>
        <dbReference type="PROSITE" id="PS50006"/>
    </source>
</evidence>
<dbReference type="PROSITE" id="PS50006">
    <property type="entry name" value="FHA_DOMAIN"/>
    <property type="match status" value="1"/>
</dbReference>
<feature type="region of interest" description="Disordered" evidence="1">
    <location>
        <begin position="109"/>
        <end position="128"/>
    </location>
</feature>
<sequence>MTVSIQLIRIPDGESVIHREYYAADLPFVIGREFDCDLVLPDQDRQISRQHAELRLNDAGKLVVLDRSTNGTTLNGKDLWKGDESPLADGDRVKIGGYELLFGISHKGKAEAAPPPENKKNGAVPKKPFSLHGVNGSINFGTLYPEPETPPEEDDPADFTTGGVDLESELLFDPFAEGPELDERAAKPKNGTHYADPEVEDVRPMPFDSSTLDAQSALPPRPVIHQTGWLVAPDREANEAAIETAVERLLALVDPAALESEYREFLGPFSRTGRRFWKIHKRMFARKRDSGEYVRLFKAILAEEIKKR</sequence>
<protein>
    <submittedName>
        <fullName evidence="3">FHA domain-containing protein</fullName>
    </submittedName>
</protein>